<keyword evidence="1" id="KW-0472">Membrane</keyword>
<keyword evidence="3" id="KW-1185">Reference proteome</keyword>
<dbReference type="RefSeq" id="WP_092646771.1">
    <property type="nucleotide sequence ID" value="NZ_FNPX01000013.1"/>
</dbReference>
<feature type="transmembrane region" description="Helical" evidence="1">
    <location>
        <begin position="27"/>
        <end position="49"/>
    </location>
</feature>
<reference evidence="3" key="1">
    <citation type="submission" date="2016-10" db="EMBL/GenBank/DDBJ databases">
        <authorList>
            <person name="Varghese N."/>
            <person name="Submissions S."/>
        </authorList>
    </citation>
    <scope>NUCLEOTIDE SEQUENCE [LARGE SCALE GENOMIC DNA]</scope>
    <source>
        <strain evidence="3">DSM 100420</strain>
    </source>
</reference>
<evidence type="ECO:0000313" key="2">
    <source>
        <dbReference type="EMBL" id="SDZ39971.1"/>
    </source>
</evidence>
<dbReference type="EMBL" id="FNPX01000013">
    <property type="protein sequence ID" value="SDZ39971.1"/>
    <property type="molecule type" value="Genomic_DNA"/>
</dbReference>
<dbReference type="Proteomes" id="UP000198914">
    <property type="component" value="Unassembled WGS sequence"/>
</dbReference>
<dbReference type="AlphaFoldDB" id="A0A1H3SQZ3"/>
<evidence type="ECO:0000313" key="3">
    <source>
        <dbReference type="Proteomes" id="UP000198914"/>
    </source>
</evidence>
<keyword evidence="1" id="KW-0812">Transmembrane</keyword>
<evidence type="ECO:0000256" key="1">
    <source>
        <dbReference type="SAM" id="Phobius"/>
    </source>
</evidence>
<proteinExistence type="predicted"/>
<sequence length="82" mass="9064">MQFRDIHQLARKSYLETLLANEVSETLLLIVVVVVIEIPIAMVLLSLLLTRKVPRPLTLIPAAVTALGMVSVPPTDMDNMAR</sequence>
<feature type="transmembrane region" description="Helical" evidence="1">
    <location>
        <begin position="56"/>
        <end position="73"/>
    </location>
</feature>
<gene>
    <name evidence="2" type="ORF">SAMN05444004_11316</name>
</gene>
<protein>
    <submittedName>
        <fullName evidence="2">Uncharacterized protein</fullName>
    </submittedName>
</protein>
<name>A0A1H3SQZ3_9RHOB</name>
<keyword evidence="1" id="KW-1133">Transmembrane helix</keyword>
<organism evidence="2 3">
    <name type="scientific">Jannaschia faecimaris</name>
    <dbReference type="NCBI Taxonomy" id="1244108"/>
    <lineage>
        <taxon>Bacteria</taxon>
        <taxon>Pseudomonadati</taxon>
        <taxon>Pseudomonadota</taxon>
        <taxon>Alphaproteobacteria</taxon>
        <taxon>Rhodobacterales</taxon>
        <taxon>Roseobacteraceae</taxon>
        <taxon>Jannaschia</taxon>
    </lineage>
</organism>
<accession>A0A1H3SQZ3</accession>